<dbReference type="HOGENOM" id="CLU_690994_0_0_1"/>
<dbReference type="OrthoDB" id="3244156at2759"/>
<feature type="compositionally biased region" description="Basic and acidic residues" evidence="1">
    <location>
        <begin position="54"/>
        <end position="73"/>
    </location>
</feature>
<feature type="compositionally biased region" description="Acidic residues" evidence="1">
    <location>
        <begin position="145"/>
        <end position="158"/>
    </location>
</feature>
<dbReference type="KEGG" id="pco:PHACADRAFT_204159"/>
<keyword evidence="3" id="KW-1185">Reference proteome</keyword>
<organism evidence="2 3">
    <name type="scientific">Phanerochaete carnosa (strain HHB-10118-sp)</name>
    <name type="common">White-rot fungus</name>
    <name type="synonym">Peniophora carnosa</name>
    <dbReference type="NCBI Taxonomy" id="650164"/>
    <lineage>
        <taxon>Eukaryota</taxon>
        <taxon>Fungi</taxon>
        <taxon>Dikarya</taxon>
        <taxon>Basidiomycota</taxon>
        <taxon>Agaricomycotina</taxon>
        <taxon>Agaricomycetes</taxon>
        <taxon>Polyporales</taxon>
        <taxon>Phanerochaetaceae</taxon>
        <taxon>Phanerochaete</taxon>
    </lineage>
</organism>
<feature type="region of interest" description="Disordered" evidence="1">
    <location>
        <begin position="1"/>
        <end position="85"/>
    </location>
</feature>
<reference evidence="2 3" key="1">
    <citation type="journal article" date="2012" name="BMC Genomics">
        <title>Comparative genomics of the white-rot fungi, Phanerochaete carnosa and P. chrysosporium, to elucidate the genetic basis of the distinct wood types they colonize.</title>
        <authorList>
            <person name="Suzuki H."/>
            <person name="MacDonald J."/>
            <person name="Syed K."/>
            <person name="Salamov A."/>
            <person name="Hori C."/>
            <person name="Aerts A."/>
            <person name="Henrissat B."/>
            <person name="Wiebenga A."/>
            <person name="vanKuyk P.A."/>
            <person name="Barry K."/>
            <person name="Lindquist E."/>
            <person name="LaButti K."/>
            <person name="Lapidus A."/>
            <person name="Lucas S."/>
            <person name="Coutinho P."/>
            <person name="Gong Y."/>
            <person name="Samejima M."/>
            <person name="Mahadevan R."/>
            <person name="Abou-Zaid M."/>
            <person name="de Vries R.P."/>
            <person name="Igarashi K."/>
            <person name="Yadav J.S."/>
            <person name="Grigoriev I.V."/>
            <person name="Master E.R."/>
        </authorList>
    </citation>
    <scope>NUCLEOTIDE SEQUENCE [LARGE SCALE GENOMIC DNA]</scope>
    <source>
        <strain evidence="2 3">HHB-10118-sp</strain>
    </source>
</reference>
<dbReference type="AlphaFoldDB" id="K5VDF5"/>
<dbReference type="InParanoid" id="K5VDF5"/>
<name>K5VDF5_PHACS</name>
<evidence type="ECO:0000313" key="3">
    <source>
        <dbReference type="Proteomes" id="UP000008370"/>
    </source>
</evidence>
<feature type="region of interest" description="Disordered" evidence="1">
    <location>
        <begin position="139"/>
        <end position="163"/>
    </location>
</feature>
<dbReference type="Proteomes" id="UP000008370">
    <property type="component" value="Unassembled WGS sequence"/>
</dbReference>
<evidence type="ECO:0000313" key="2">
    <source>
        <dbReference type="EMBL" id="EKM61011.1"/>
    </source>
</evidence>
<dbReference type="RefSeq" id="XP_007390448.1">
    <property type="nucleotide sequence ID" value="XM_007390386.1"/>
</dbReference>
<protein>
    <submittedName>
        <fullName evidence="2">Uncharacterized protein</fullName>
    </submittedName>
</protein>
<evidence type="ECO:0000256" key="1">
    <source>
        <dbReference type="SAM" id="MobiDB-lite"/>
    </source>
</evidence>
<proteinExistence type="predicted"/>
<gene>
    <name evidence="2" type="ORF">PHACADRAFT_204159</name>
</gene>
<feature type="region of interest" description="Disordered" evidence="1">
    <location>
        <begin position="175"/>
        <end position="195"/>
    </location>
</feature>
<accession>K5VDF5</accession>
<sequence>MNPYHSPQPGNPASLGISSPRSLRPREQLHASAPRYHPSIPQALYSPSHVPESVADRDQEAHYHDPPALHEEETSMEGTPDSRGRFMGGLVNRLRRISGAFSKHHSRESLYSEYLAEAQAMVSQDGRFPTRVTSQALSEIPETSAELDSEPQPTDDGDDARTMYPSRFEIVRSDGTPTYMDSEASSEHSKAESIHIPLPPPDTWEYYRVLIIIFFLRIWRLPWSSHRIVRDYVPARDGRARKAGHQKVVESWYKPKNRKDDMEKPNISPPHLLIVPATPQPGSILSGAYSSALPQPVVIPSPYSEATTAIRPMRTPGTVTSAGMNLPSPGMSSHGQGYQSVRYSWYSSSPQHYPWQYPFQSSFTSPQTYIDTPASGYLSPR</sequence>
<dbReference type="EMBL" id="JH930468">
    <property type="protein sequence ID" value="EKM61011.1"/>
    <property type="molecule type" value="Genomic_DNA"/>
</dbReference>
<dbReference type="GeneID" id="18912255"/>